<dbReference type="InterPro" id="IPR006073">
    <property type="entry name" value="GTP-bd"/>
</dbReference>
<protein>
    <recommendedName>
        <fullName evidence="10">Probable GTP-binding protein EngB</fullName>
    </recommendedName>
</protein>
<gene>
    <name evidence="10" type="primary">engB</name>
    <name evidence="12" type="synonym">yihA</name>
    <name evidence="12" type="ORF">K8V35_03830</name>
    <name evidence="13" type="ORF">SAMN05192557_0264</name>
</gene>
<comment type="function">
    <text evidence="10">Necessary for normal cell division and for the maintenance of normal septation.</text>
</comment>
<dbReference type="PROSITE" id="PS51706">
    <property type="entry name" value="G_ENGB"/>
    <property type="match status" value="1"/>
</dbReference>
<dbReference type="EMBL" id="DYYI01000038">
    <property type="protein sequence ID" value="HJE19466.1"/>
    <property type="molecule type" value="Genomic_DNA"/>
</dbReference>
<keyword evidence="5 10" id="KW-0547">Nucleotide-binding</keyword>
<evidence type="ECO:0000256" key="10">
    <source>
        <dbReference type="HAMAP-Rule" id="MF_00321"/>
    </source>
</evidence>
<evidence type="ECO:0000256" key="8">
    <source>
        <dbReference type="ARBA" id="ARBA00023210"/>
    </source>
</evidence>
<dbReference type="GO" id="GO:0046872">
    <property type="term" value="F:metal ion binding"/>
    <property type="evidence" value="ECO:0007669"/>
    <property type="project" value="UniProtKB-KW"/>
</dbReference>
<keyword evidence="4" id="KW-0479">Metal-binding</keyword>
<dbReference type="Gene3D" id="3.40.50.300">
    <property type="entry name" value="P-loop containing nucleotide triphosphate hydrolases"/>
    <property type="match status" value="1"/>
</dbReference>
<dbReference type="CDD" id="cd01876">
    <property type="entry name" value="YihA_EngB"/>
    <property type="match status" value="1"/>
</dbReference>
<dbReference type="OrthoDB" id="9804921at2"/>
<comment type="similarity">
    <text evidence="2 10">Belongs to the TRAFAC class TrmE-Era-EngA-EngB-Septin-like GTPase superfamily. EngB GTPase family.</text>
</comment>
<evidence type="ECO:0000313" key="12">
    <source>
        <dbReference type="EMBL" id="HJE19466.1"/>
    </source>
</evidence>
<evidence type="ECO:0000313" key="14">
    <source>
        <dbReference type="Proteomes" id="UP000243605"/>
    </source>
</evidence>
<dbReference type="EMBL" id="FOIT01000001">
    <property type="protein sequence ID" value="SEV82581.1"/>
    <property type="molecule type" value="Genomic_DNA"/>
</dbReference>
<dbReference type="PANTHER" id="PTHR11649:SF13">
    <property type="entry name" value="ENGB-TYPE G DOMAIN-CONTAINING PROTEIN"/>
    <property type="match status" value="1"/>
</dbReference>
<dbReference type="AlphaFoldDB" id="A0A662Z142"/>
<sequence length="196" mass="22402">MKINPNNVDIIISAVSSKQYPEMNLPEIALSGRSNVGKSSFINTIVGRKSLARTSSKPGKTVTLNFFNIDDQFIFVDVPGYGYAKQSKKDREKWGKFIEEYITEREPLAAVIQLIDLRHPPTQDDVMMYNFLKHYQLPVLVVCTKMDKIPRSKVDKHIKIIKEKIDFDPNDVILPFSSVDKKNMDKVLDVISNIIE</sequence>
<comment type="cofactor">
    <cofactor evidence="1">
        <name>Mg(2+)</name>
        <dbReference type="ChEBI" id="CHEBI:18420"/>
    </cofactor>
</comment>
<dbReference type="PANTHER" id="PTHR11649">
    <property type="entry name" value="MSS1/TRME-RELATED GTP-BINDING PROTEIN"/>
    <property type="match status" value="1"/>
</dbReference>
<dbReference type="InterPro" id="IPR030393">
    <property type="entry name" value="G_ENGB_dom"/>
</dbReference>
<dbReference type="Proteomes" id="UP000763505">
    <property type="component" value="Unassembled WGS sequence"/>
</dbReference>
<organism evidence="13 14">
    <name type="scientific">Aliicoccus persicus</name>
    <dbReference type="NCBI Taxonomy" id="930138"/>
    <lineage>
        <taxon>Bacteria</taxon>
        <taxon>Bacillati</taxon>
        <taxon>Bacillota</taxon>
        <taxon>Bacilli</taxon>
        <taxon>Bacillales</taxon>
        <taxon>Staphylococcaceae</taxon>
        <taxon>Aliicoccus</taxon>
    </lineage>
</organism>
<evidence type="ECO:0000256" key="2">
    <source>
        <dbReference type="ARBA" id="ARBA00009638"/>
    </source>
</evidence>
<accession>A0A662Z142</accession>
<dbReference type="HAMAP" id="MF_00321">
    <property type="entry name" value="GTPase_EngB"/>
    <property type="match status" value="1"/>
</dbReference>
<dbReference type="InterPro" id="IPR005225">
    <property type="entry name" value="Small_GTP-bd"/>
</dbReference>
<dbReference type="GO" id="GO:0000917">
    <property type="term" value="P:division septum assembly"/>
    <property type="evidence" value="ECO:0007669"/>
    <property type="project" value="UniProtKB-KW"/>
</dbReference>
<keyword evidence="14" id="KW-1185">Reference proteome</keyword>
<dbReference type="FunFam" id="3.40.50.300:FF:000098">
    <property type="entry name" value="Probable GTP-binding protein EngB"/>
    <property type="match status" value="1"/>
</dbReference>
<dbReference type="Pfam" id="PF01926">
    <property type="entry name" value="MMR_HSR1"/>
    <property type="match status" value="1"/>
</dbReference>
<dbReference type="InterPro" id="IPR019987">
    <property type="entry name" value="GTP-bd_ribosome_bio_YsxC"/>
</dbReference>
<dbReference type="Proteomes" id="UP000243605">
    <property type="component" value="Unassembled WGS sequence"/>
</dbReference>
<reference evidence="12" key="3">
    <citation type="submission" date="2021-09" db="EMBL/GenBank/DDBJ databases">
        <authorList>
            <person name="Gilroy R."/>
        </authorList>
    </citation>
    <scope>NUCLEOTIDE SEQUENCE</scope>
    <source>
        <strain evidence="12">6019</strain>
    </source>
</reference>
<evidence type="ECO:0000259" key="11">
    <source>
        <dbReference type="PROSITE" id="PS51706"/>
    </source>
</evidence>
<keyword evidence="3 10" id="KW-0132">Cell division</keyword>
<evidence type="ECO:0000256" key="4">
    <source>
        <dbReference type="ARBA" id="ARBA00022723"/>
    </source>
</evidence>
<dbReference type="SUPFAM" id="SSF52540">
    <property type="entry name" value="P-loop containing nucleoside triphosphate hydrolases"/>
    <property type="match status" value="1"/>
</dbReference>
<dbReference type="InterPro" id="IPR027417">
    <property type="entry name" value="P-loop_NTPase"/>
</dbReference>
<reference evidence="12" key="2">
    <citation type="journal article" date="2021" name="PeerJ">
        <title>Extensive microbial diversity within the chicken gut microbiome revealed by metagenomics and culture.</title>
        <authorList>
            <person name="Gilroy R."/>
            <person name="Ravi A."/>
            <person name="Getino M."/>
            <person name="Pursley I."/>
            <person name="Horton D.L."/>
            <person name="Alikhan N.F."/>
            <person name="Baker D."/>
            <person name="Gharbi K."/>
            <person name="Hall N."/>
            <person name="Watson M."/>
            <person name="Adriaenssens E.M."/>
            <person name="Foster-Nyarko E."/>
            <person name="Jarju S."/>
            <person name="Secka A."/>
            <person name="Antonio M."/>
            <person name="Oren A."/>
            <person name="Chaudhuri R.R."/>
            <person name="La Ragione R."/>
            <person name="Hildebrand F."/>
            <person name="Pallen M.J."/>
        </authorList>
    </citation>
    <scope>NUCLEOTIDE SEQUENCE</scope>
    <source>
        <strain evidence="12">6019</strain>
    </source>
</reference>
<evidence type="ECO:0000256" key="1">
    <source>
        <dbReference type="ARBA" id="ARBA00001946"/>
    </source>
</evidence>
<evidence type="ECO:0000256" key="7">
    <source>
        <dbReference type="ARBA" id="ARBA00023134"/>
    </source>
</evidence>
<evidence type="ECO:0000313" key="13">
    <source>
        <dbReference type="EMBL" id="SEV82581.1"/>
    </source>
</evidence>
<dbReference type="RefSeq" id="WP_091473126.1">
    <property type="nucleotide sequence ID" value="NZ_FOIT01000001.1"/>
</dbReference>
<keyword evidence="7 10" id="KW-0342">GTP-binding</keyword>
<evidence type="ECO:0000256" key="9">
    <source>
        <dbReference type="ARBA" id="ARBA00023306"/>
    </source>
</evidence>
<evidence type="ECO:0000256" key="3">
    <source>
        <dbReference type="ARBA" id="ARBA00022618"/>
    </source>
</evidence>
<reference evidence="13 14" key="1">
    <citation type="submission" date="2016-10" db="EMBL/GenBank/DDBJ databases">
        <authorList>
            <person name="Varghese N."/>
            <person name="Submissions S."/>
        </authorList>
    </citation>
    <scope>NUCLEOTIDE SEQUENCE [LARGE SCALE GENOMIC DNA]</scope>
    <source>
        <strain evidence="13 14">IBRC-M10081</strain>
    </source>
</reference>
<evidence type="ECO:0000256" key="6">
    <source>
        <dbReference type="ARBA" id="ARBA00022842"/>
    </source>
</evidence>
<dbReference type="GO" id="GO:0005525">
    <property type="term" value="F:GTP binding"/>
    <property type="evidence" value="ECO:0007669"/>
    <property type="project" value="UniProtKB-UniRule"/>
</dbReference>
<feature type="domain" description="EngB-type G" evidence="11">
    <location>
        <begin position="24"/>
        <end position="196"/>
    </location>
</feature>
<name>A0A662Z142_9STAP</name>
<dbReference type="NCBIfam" id="TIGR00231">
    <property type="entry name" value="small_GTP"/>
    <property type="match status" value="1"/>
</dbReference>
<evidence type="ECO:0000256" key="5">
    <source>
        <dbReference type="ARBA" id="ARBA00022741"/>
    </source>
</evidence>
<proteinExistence type="inferred from homology"/>
<keyword evidence="6" id="KW-0460">Magnesium</keyword>
<dbReference type="NCBIfam" id="TIGR03598">
    <property type="entry name" value="GTPase_YsxC"/>
    <property type="match status" value="1"/>
</dbReference>
<keyword evidence="8 10" id="KW-0717">Septation</keyword>
<dbReference type="GO" id="GO:0005829">
    <property type="term" value="C:cytosol"/>
    <property type="evidence" value="ECO:0007669"/>
    <property type="project" value="TreeGrafter"/>
</dbReference>
<keyword evidence="9 10" id="KW-0131">Cell cycle</keyword>